<evidence type="ECO:0000313" key="3">
    <source>
        <dbReference type="Proteomes" id="UP000221165"/>
    </source>
</evidence>
<accession>A0A2C6KJN2</accession>
<feature type="region of interest" description="Disordered" evidence="1">
    <location>
        <begin position="1"/>
        <end position="21"/>
    </location>
</feature>
<evidence type="ECO:0000256" key="1">
    <source>
        <dbReference type="SAM" id="MobiDB-lite"/>
    </source>
</evidence>
<feature type="region of interest" description="Disordered" evidence="1">
    <location>
        <begin position="159"/>
        <end position="186"/>
    </location>
</feature>
<feature type="compositionally biased region" description="Polar residues" evidence="1">
    <location>
        <begin position="53"/>
        <end position="71"/>
    </location>
</feature>
<dbReference type="GeneID" id="94432661"/>
<feature type="non-terminal residue" evidence="2">
    <location>
        <position position="730"/>
    </location>
</feature>
<reference evidence="2 3" key="1">
    <citation type="journal article" date="2017" name="Int. J. Parasitol.">
        <title>The genome of the protozoan parasite Cystoisospora suis and a reverse vaccinology approach to identify vaccine candidates.</title>
        <authorList>
            <person name="Palmieri N."/>
            <person name="Shrestha A."/>
            <person name="Ruttkowski B."/>
            <person name="Beck T."/>
            <person name="Vogl C."/>
            <person name="Tomley F."/>
            <person name="Blake D.P."/>
            <person name="Joachim A."/>
        </authorList>
    </citation>
    <scope>NUCLEOTIDE SEQUENCE [LARGE SCALE GENOMIC DNA]</scope>
    <source>
        <strain evidence="2 3">Wien I</strain>
    </source>
</reference>
<comment type="caution">
    <text evidence="2">The sequence shown here is derived from an EMBL/GenBank/DDBJ whole genome shotgun (WGS) entry which is preliminary data.</text>
</comment>
<feature type="compositionally biased region" description="Low complexity" evidence="1">
    <location>
        <begin position="384"/>
        <end position="396"/>
    </location>
</feature>
<proteinExistence type="predicted"/>
<feature type="region of interest" description="Disordered" evidence="1">
    <location>
        <begin position="51"/>
        <end position="71"/>
    </location>
</feature>
<dbReference type="AlphaFoldDB" id="A0A2C6KJN2"/>
<dbReference type="Proteomes" id="UP000221165">
    <property type="component" value="Unassembled WGS sequence"/>
</dbReference>
<feature type="compositionally biased region" description="Polar residues" evidence="1">
    <location>
        <begin position="369"/>
        <end position="383"/>
    </location>
</feature>
<dbReference type="EMBL" id="MIGC01005535">
    <property type="protein sequence ID" value="PHJ16848.1"/>
    <property type="molecule type" value="Genomic_DNA"/>
</dbReference>
<protein>
    <submittedName>
        <fullName evidence="2">Uncharacterized protein</fullName>
    </submittedName>
</protein>
<dbReference type="RefSeq" id="XP_067918573.1">
    <property type="nucleotide sequence ID" value="XM_068069450.1"/>
</dbReference>
<feature type="compositionally biased region" description="Polar residues" evidence="1">
    <location>
        <begin position="177"/>
        <end position="186"/>
    </location>
</feature>
<gene>
    <name evidence="2" type="ORF">CSUI_009334</name>
</gene>
<feature type="compositionally biased region" description="Polar residues" evidence="1">
    <location>
        <begin position="582"/>
        <end position="594"/>
    </location>
</feature>
<feature type="region of interest" description="Disordered" evidence="1">
    <location>
        <begin position="543"/>
        <end position="595"/>
    </location>
</feature>
<keyword evidence="3" id="KW-1185">Reference proteome</keyword>
<name>A0A2C6KJN2_9APIC</name>
<organism evidence="2 3">
    <name type="scientific">Cystoisospora suis</name>
    <dbReference type="NCBI Taxonomy" id="483139"/>
    <lineage>
        <taxon>Eukaryota</taxon>
        <taxon>Sar</taxon>
        <taxon>Alveolata</taxon>
        <taxon>Apicomplexa</taxon>
        <taxon>Conoidasida</taxon>
        <taxon>Coccidia</taxon>
        <taxon>Eucoccidiorida</taxon>
        <taxon>Eimeriorina</taxon>
        <taxon>Sarcocystidae</taxon>
        <taxon>Cystoisospora</taxon>
    </lineage>
</organism>
<dbReference type="VEuPathDB" id="ToxoDB:CSUI_009334"/>
<feature type="region of interest" description="Disordered" evidence="1">
    <location>
        <begin position="363"/>
        <end position="403"/>
    </location>
</feature>
<evidence type="ECO:0000313" key="2">
    <source>
        <dbReference type="EMBL" id="PHJ16848.1"/>
    </source>
</evidence>
<sequence>MPRIFAEEPDSSPSSPLPVDEQATLPLTTQSLKHQLDNHLLTSEPENAVCGSANYTGQRNNTPERGSGKSLKSCSQVTIRAPTANRYGELSGIPRAELLIFTMESSSNTPQDNEEGGEPCVSEVGPGLLPDSSASGFSIESTETPPVVQRVEVTGSVTTPETEIGQPGPEFGRSQKPIRSSASGTNAVCGSTHYAGHRDSIEKRAAAESIKNLVEVVDCLFIPRHQEGSGLSRPEPLIFAMESFPETTEDSDEQGEPRVSEVDPGLLADSLAKGCSTDEFLGDPFSVQPPAVRDSVSSVTTPAREIDDPGPQFAASQDPILAYMFGMYPDASAERSGRELPALPFKPAEARPWSAACGNVASEDRASGMDSSSSLEASKSITVAGSDSASRRSSSGTKEMGVAPKTAALVKQTRTKEKAGSGLGGLFSDGLRVKRVNTTKKAPTPPLESFHQVSIKVHLPCQLDQKLLRAVVQMMPQQQELEISSIHFPYTFSVRIPPSILECLCRGGDEGDDKTREDPRRNTGGVTALRIVVYGHSPQTLAAKTIGLTRPRSSSNQEDSSTGAAQEKDEVKGLKCRRAPSRTASPTIPKQSTGVPRGGIPIGYVDVPLRALLARGDSTGHGITWLAFTKVGTTRPAPLTHSQLDYYNDAFNRAANTGMEFLRPKVAISFKLLTPEGTPISGPVFEGRSPLKRLYQVEKELEQIYIQADLEIQRYKAALKEAKENKKGVK</sequence>
<dbReference type="OrthoDB" id="334029at2759"/>
<feature type="compositionally biased region" description="Polar residues" evidence="1">
    <location>
        <begin position="551"/>
        <end position="564"/>
    </location>
</feature>